<protein>
    <submittedName>
        <fullName evidence="3">Uncharacterized protein</fullName>
    </submittedName>
</protein>
<dbReference type="GeneID" id="18881735"/>
<organism evidence="3 4">
    <name type="scientific">Punctularia strigosozonata (strain HHB-11173)</name>
    <name type="common">White-rot fungus</name>
    <dbReference type="NCBI Taxonomy" id="741275"/>
    <lineage>
        <taxon>Eukaryota</taxon>
        <taxon>Fungi</taxon>
        <taxon>Dikarya</taxon>
        <taxon>Basidiomycota</taxon>
        <taxon>Agaricomycotina</taxon>
        <taxon>Agaricomycetes</taxon>
        <taxon>Corticiales</taxon>
        <taxon>Punctulariaceae</taxon>
        <taxon>Punctularia</taxon>
    </lineage>
</organism>
<accession>R7S1M3</accession>
<feature type="chain" id="PRO_5004443699" evidence="2">
    <location>
        <begin position="22"/>
        <end position="247"/>
    </location>
</feature>
<sequence>MLLYVSLTALILALLLPSSVAQTVTVSAGDPRITYSGSWSDQDNGGHRFSGNPGDGITFTFQGSSISYLSRHNFNGGVASVSVDGGSSSSVDESAGTTNGEDPVEAVLYTKSGLDGSKQHTFQLTITGVGQYGGSYVEVYGLEFAEGGAISSSTTQAGSGQQTQTQTQTQIQTQTQTQTQTHTQTQTQTTQTQPVQSTETQQQQKTRSGIDSLLTTTTTNAAGQTVTLIISSSPASTSNSSPSSSSS</sequence>
<name>R7S1M3_PUNST</name>
<evidence type="ECO:0000313" key="4">
    <source>
        <dbReference type="Proteomes" id="UP000054196"/>
    </source>
</evidence>
<feature type="compositionally biased region" description="Low complexity" evidence="1">
    <location>
        <begin position="185"/>
        <end position="206"/>
    </location>
</feature>
<dbReference type="RefSeq" id="XP_007389014.1">
    <property type="nucleotide sequence ID" value="XM_007388952.1"/>
</dbReference>
<dbReference type="KEGG" id="psq:PUNSTDRAFT_146897"/>
<proteinExistence type="predicted"/>
<reference evidence="4" key="1">
    <citation type="journal article" date="2012" name="Science">
        <title>The Paleozoic origin of enzymatic lignin decomposition reconstructed from 31 fungal genomes.</title>
        <authorList>
            <person name="Floudas D."/>
            <person name="Binder M."/>
            <person name="Riley R."/>
            <person name="Barry K."/>
            <person name="Blanchette R.A."/>
            <person name="Henrissat B."/>
            <person name="Martinez A.T."/>
            <person name="Otillar R."/>
            <person name="Spatafora J.W."/>
            <person name="Yadav J.S."/>
            <person name="Aerts A."/>
            <person name="Benoit I."/>
            <person name="Boyd A."/>
            <person name="Carlson A."/>
            <person name="Copeland A."/>
            <person name="Coutinho P.M."/>
            <person name="de Vries R.P."/>
            <person name="Ferreira P."/>
            <person name="Findley K."/>
            <person name="Foster B."/>
            <person name="Gaskell J."/>
            <person name="Glotzer D."/>
            <person name="Gorecki P."/>
            <person name="Heitman J."/>
            <person name="Hesse C."/>
            <person name="Hori C."/>
            <person name="Igarashi K."/>
            <person name="Jurgens J.A."/>
            <person name="Kallen N."/>
            <person name="Kersten P."/>
            <person name="Kohler A."/>
            <person name="Kuees U."/>
            <person name="Kumar T.K.A."/>
            <person name="Kuo A."/>
            <person name="LaButti K."/>
            <person name="Larrondo L.F."/>
            <person name="Lindquist E."/>
            <person name="Ling A."/>
            <person name="Lombard V."/>
            <person name="Lucas S."/>
            <person name="Lundell T."/>
            <person name="Martin R."/>
            <person name="McLaughlin D.J."/>
            <person name="Morgenstern I."/>
            <person name="Morin E."/>
            <person name="Murat C."/>
            <person name="Nagy L.G."/>
            <person name="Nolan M."/>
            <person name="Ohm R.A."/>
            <person name="Patyshakuliyeva A."/>
            <person name="Rokas A."/>
            <person name="Ruiz-Duenas F.J."/>
            <person name="Sabat G."/>
            <person name="Salamov A."/>
            <person name="Samejima M."/>
            <person name="Schmutz J."/>
            <person name="Slot J.C."/>
            <person name="St John F."/>
            <person name="Stenlid J."/>
            <person name="Sun H."/>
            <person name="Sun S."/>
            <person name="Syed K."/>
            <person name="Tsang A."/>
            <person name="Wiebenga A."/>
            <person name="Young D."/>
            <person name="Pisabarro A."/>
            <person name="Eastwood D.C."/>
            <person name="Martin F."/>
            <person name="Cullen D."/>
            <person name="Grigoriev I.V."/>
            <person name="Hibbett D.S."/>
        </authorList>
    </citation>
    <scope>NUCLEOTIDE SEQUENCE [LARGE SCALE GENOMIC DNA]</scope>
    <source>
        <strain evidence="4">HHB-11173 SS5</strain>
    </source>
</reference>
<dbReference type="HOGENOM" id="CLU_1126850_0_0_1"/>
<evidence type="ECO:0000256" key="2">
    <source>
        <dbReference type="SAM" id="SignalP"/>
    </source>
</evidence>
<dbReference type="Gene3D" id="2.60.120.260">
    <property type="entry name" value="Galactose-binding domain-like"/>
    <property type="match status" value="1"/>
</dbReference>
<feature type="region of interest" description="Disordered" evidence="1">
    <location>
        <begin position="185"/>
        <end position="209"/>
    </location>
</feature>
<gene>
    <name evidence="3" type="ORF">PUNSTDRAFT_146897</name>
</gene>
<keyword evidence="2" id="KW-0732">Signal</keyword>
<feature type="compositionally biased region" description="Low complexity" evidence="1">
    <location>
        <begin position="82"/>
        <end position="96"/>
    </location>
</feature>
<feature type="signal peptide" evidence="2">
    <location>
        <begin position="1"/>
        <end position="21"/>
    </location>
</feature>
<feature type="region of interest" description="Disordered" evidence="1">
    <location>
        <begin position="82"/>
        <end position="103"/>
    </location>
</feature>
<dbReference type="OrthoDB" id="3234968at2759"/>
<evidence type="ECO:0000313" key="3">
    <source>
        <dbReference type="EMBL" id="EIN03729.1"/>
    </source>
</evidence>
<dbReference type="AlphaFoldDB" id="R7S1M3"/>
<feature type="non-terminal residue" evidence="3">
    <location>
        <position position="247"/>
    </location>
</feature>
<evidence type="ECO:0000256" key="1">
    <source>
        <dbReference type="SAM" id="MobiDB-lite"/>
    </source>
</evidence>
<dbReference type="EMBL" id="JH687559">
    <property type="protein sequence ID" value="EIN03729.1"/>
    <property type="molecule type" value="Genomic_DNA"/>
</dbReference>
<dbReference type="Proteomes" id="UP000054196">
    <property type="component" value="Unassembled WGS sequence"/>
</dbReference>
<keyword evidence="4" id="KW-1185">Reference proteome</keyword>